<evidence type="ECO:0000313" key="2">
    <source>
        <dbReference type="EMBL" id="PRY28226.1"/>
    </source>
</evidence>
<dbReference type="EMBL" id="PVZG01000008">
    <property type="protein sequence ID" value="PRY28226.1"/>
    <property type="molecule type" value="Genomic_DNA"/>
</dbReference>
<reference evidence="2 3" key="1">
    <citation type="submission" date="2018-03" db="EMBL/GenBank/DDBJ databases">
        <title>Genomic Encyclopedia of Archaeal and Bacterial Type Strains, Phase II (KMG-II): from individual species to whole genera.</title>
        <authorList>
            <person name="Goeker M."/>
        </authorList>
    </citation>
    <scope>NUCLEOTIDE SEQUENCE [LARGE SCALE GENOMIC DNA]</scope>
    <source>
        <strain evidence="2 3">DSM 45348</strain>
    </source>
</reference>
<keyword evidence="2" id="KW-0378">Hydrolase</keyword>
<feature type="domain" description="Putative restriction endonuclease" evidence="1">
    <location>
        <begin position="16"/>
        <end position="172"/>
    </location>
</feature>
<dbReference type="CDD" id="cd06260">
    <property type="entry name" value="DUF820-like"/>
    <property type="match status" value="1"/>
</dbReference>
<evidence type="ECO:0000259" key="1">
    <source>
        <dbReference type="Pfam" id="PF05685"/>
    </source>
</evidence>
<dbReference type="GO" id="GO:0004519">
    <property type="term" value="F:endonuclease activity"/>
    <property type="evidence" value="ECO:0007669"/>
    <property type="project" value="UniProtKB-KW"/>
</dbReference>
<comment type="caution">
    <text evidence="2">The sequence shown here is derived from an EMBL/GenBank/DDBJ whole genome shotgun (WGS) entry which is preliminary data.</text>
</comment>
<dbReference type="OrthoDB" id="9799703at2"/>
<name>A0A2T0S484_9ACTN</name>
<dbReference type="InterPro" id="IPR012296">
    <property type="entry name" value="Nuclease_put_TT1808"/>
</dbReference>
<dbReference type="PANTHER" id="PTHR35400:SF3">
    <property type="entry name" value="SLL1072 PROTEIN"/>
    <property type="match status" value="1"/>
</dbReference>
<dbReference type="PANTHER" id="PTHR35400">
    <property type="entry name" value="SLR1083 PROTEIN"/>
    <property type="match status" value="1"/>
</dbReference>
<proteinExistence type="predicted"/>
<keyword evidence="2" id="KW-0255">Endonuclease</keyword>
<accession>A0A2T0S484</accession>
<protein>
    <submittedName>
        <fullName evidence="2">Uma2 family endonuclease</fullName>
    </submittedName>
</protein>
<keyword evidence="2" id="KW-0540">Nuclease</keyword>
<keyword evidence="3" id="KW-1185">Reference proteome</keyword>
<dbReference type="AlphaFoldDB" id="A0A2T0S484"/>
<dbReference type="Gene3D" id="3.90.1570.10">
    <property type="entry name" value="tt1808, chain A"/>
    <property type="match status" value="1"/>
</dbReference>
<sequence length="185" mass="20682">MTTSAFFPDGGPLSEEEFFALEEATDRVELFDWSLHVTPAPTPRHQHISRRLANALEAGATPERLHVVEAINVRLKPGRIPIPDVVITSDIDFDEQAVDAEQVLLVCEIVSPSNASADKILKMHYYAEAGIPWYLIVEQETGALHLYRLEGRHYVERSVTKVGDLLHLTDPVDVTIAPEKLLPPR</sequence>
<dbReference type="RefSeq" id="WP_106127685.1">
    <property type="nucleotide sequence ID" value="NZ_PVZG01000008.1"/>
</dbReference>
<dbReference type="Proteomes" id="UP000239209">
    <property type="component" value="Unassembled WGS sequence"/>
</dbReference>
<dbReference type="Pfam" id="PF05685">
    <property type="entry name" value="Uma2"/>
    <property type="match status" value="1"/>
</dbReference>
<dbReference type="InterPro" id="IPR008538">
    <property type="entry name" value="Uma2"/>
</dbReference>
<gene>
    <name evidence="2" type="ORF">CLV70_10818</name>
</gene>
<evidence type="ECO:0000313" key="3">
    <source>
        <dbReference type="Proteomes" id="UP000239209"/>
    </source>
</evidence>
<organism evidence="2 3">
    <name type="scientific">Pseudosporangium ferrugineum</name>
    <dbReference type="NCBI Taxonomy" id="439699"/>
    <lineage>
        <taxon>Bacteria</taxon>
        <taxon>Bacillati</taxon>
        <taxon>Actinomycetota</taxon>
        <taxon>Actinomycetes</taxon>
        <taxon>Micromonosporales</taxon>
        <taxon>Micromonosporaceae</taxon>
        <taxon>Pseudosporangium</taxon>
    </lineage>
</organism>
<dbReference type="InterPro" id="IPR011335">
    <property type="entry name" value="Restrct_endonuc-II-like"/>
</dbReference>
<dbReference type="SUPFAM" id="SSF52980">
    <property type="entry name" value="Restriction endonuclease-like"/>
    <property type="match status" value="1"/>
</dbReference>